<dbReference type="AlphaFoldDB" id="A0A1G9VA46"/>
<name>A0A1G9VA46_9HYPH</name>
<reference evidence="3" key="1">
    <citation type="submission" date="2016-10" db="EMBL/GenBank/DDBJ databases">
        <authorList>
            <person name="Varghese N."/>
            <person name="Submissions S."/>
        </authorList>
    </citation>
    <scope>NUCLEOTIDE SEQUENCE [LARGE SCALE GENOMIC DNA]</scope>
    <source>
        <strain evidence="3">BL47</strain>
    </source>
</reference>
<organism evidence="2 3">
    <name type="scientific">Methylobacterium phyllostachyos</name>
    <dbReference type="NCBI Taxonomy" id="582672"/>
    <lineage>
        <taxon>Bacteria</taxon>
        <taxon>Pseudomonadati</taxon>
        <taxon>Pseudomonadota</taxon>
        <taxon>Alphaproteobacteria</taxon>
        <taxon>Hyphomicrobiales</taxon>
        <taxon>Methylobacteriaceae</taxon>
        <taxon>Methylobacterium</taxon>
    </lineage>
</organism>
<dbReference type="InterPro" id="IPR023090">
    <property type="entry name" value="UPF0702_alpha/beta_dom_sf"/>
</dbReference>
<evidence type="ECO:0000313" key="3">
    <source>
        <dbReference type="Proteomes" id="UP000198704"/>
    </source>
</evidence>
<sequence>MIKAEPTLLVHGERLVEGAMRRQRKTRDDVLAALRSEGLDDLSQAAAVVLKTDRSISVLKALSGRWDGLTGIARRRHAPI</sequence>
<accession>A0A1G9VA46</accession>
<keyword evidence="3" id="KW-1185">Reference proteome</keyword>
<gene>
    <name evidence="2" type="ORF">SAMN05216360_103122</name>
</gene>
<protein>
    <recommendedName>
        <fullName evidence="1">YetF C-terminal domain-containing protein</fullName>
    </recommendedName>
</protein>
<dbReference type="InterPro" id="IPR007353">
    <property type="entry name" value="DUF421"/>
</dbReference>
<evidence type="ECO:0000259" key="1">
    <source>
        <dbReference type="Pfam" id="PF04239"/>
    </source>
</evidence>
<feature type="domain" description="YetF C-terminal" evidence="1">
    <location>
        <begin position="1"/>
        <end position="61"/>
    </location>
</feature>
<dbReference type="STRING" id="582672.SAMN05216360_103122"/>
<proteinExistence type="predicted"/>
<dbReference type="Proteomes" id="UP000198704">
    <property type="component" value="Unassembled WGS sequence"/>
</dbReference>
<evidence type="ECO:0000313" key="2">
    <source>
        <dbReference type="EMBL" id="SDM69064.1"/>
    </source>
</evidence>
<dbReference type="Gene3D" id="3.30.240.20">
    <property type="entry name" value="bsu07140 like domains"/>
    <property type="match status" value="1"/>
</dbReference>
<dbReference type="EMBL" id="FNHS01000003">
    <property type="protein sequence ID" value="SDM69064.1"/>
    <property type="molecule type" value="Genomic_DNA"/>
</dbReference>
<dbReference type="Pfam" id="PF04239">
    <property type="entry name" value="DUF421"/>
    <property type="match status" value="1"/>
</dbReference>